<evidence type="ECO:0000313" key="2">
    <source>
        <dbReference type="EMBL" id="ATZ53693.1"/>
    </source>
</evidence>
<dbReference type="GeneID" id="5432176"/>
<dbReference type="AlphaFoldDB" id="A0A384JT24"/>
<name>A0A384JT24_BOTFB</name>
<reference evidence="2 3" key="2">
    <citation type="journal article" date="2012" name="Eukaryot. Cell">
        <title>Genome update of Botrytis cinerea strains B05.10 and T4.</title>
        <authorList>
            <person name="Staats M."/>
            <person name="van Kan J.A."/>
        </authorList>
    </citation>
    <scope>NUCLEOTIDE SEQUENCE [LARGE SCALE GENOMIC DNA]</scope>
    <source>
        <strain evidence="2 3">B05.10</strain>
    </source>
</reference>
<reference evidence="2 3" key="3">
    <citation type="journal article" date="2017" name="Mol. Plant Pathol.">
        <title>A gapless genome sequence of the fungus Botrytis cinerea.</title>
        <authorList>
            <person name="Van Kan J.A."/>
            <person name="Stassen J.H."/>
            <person name="Mosbach A."/>
            <person name="Van Der Lee T.A."/>
            <person name="Faino L."/>
            <person name="Farmer A.D."/>
            <person name="Papasotiriou D.G."/>
            <person name="Zhou S."/>
            <person name="Seidl M.F."/>
            <person name="Cottam E."/>
            <person name="Edel D."/>
            <person name="Hahn M."/>
            <person name="Schwartz D.C."/>
            <person name="Dietrich R.A."/>
            <person name="Widdison S."/>
            <person name="Scalliet G."/>
        </authorList>
    </citation>
    <scope>NUCLEOTIDE SEQUENCE [LARGE SCALE GENOMIC DNA]</scope>
    <source>
        <strain evidence="2 3">B05.10</strain>
    </source>
</reference>
<sequence>MDCQTNQLLPIISSPTTDLELQRLIEDVLAQLKDRFQSEDGGKSSTKHKIKDAIEKFLKYIQLIGGVAAEAASTVFAPATLCFNAISFLIDIPQRVTEIYEGLENLFEEMTHAMVLLDIYGNYKKFDRELKDGIHKIMVSIVRICGLSINIIDGGKKAKIKTILKVTFLKGDSGIKDELSKFNALITKQNDLTGVITLKSVLDNSAVANELLKGTAKLHRRRSNIRDE</sequence>
<feature type="domain" description="Fungal STAND N-terminal Goodbye" evidence="1">
    <location>
        <begin position="18"/>
        <end position="120"/>
    </location>
</feature>
<organism evidence="2 3">
    <name type="scientific">Botryotinia fuckeliana (strain B05.10)</name>
    <name type="common">Noble rot fungus</name>
    <name type="synonym">Botrytis cinerea</name>
    <dbReference type="NCBI Taxonomy" id="332648"/>
    <lineage>
        <taxon>Eukaryota</taxon>
        <taxon>Fungi</taxon>
        <taxon>Dikarya</taxon>
        <taxon>Ascomycota</taxon>
        <taxon>Pezizomycotina</taxon>
        <taxon>Leotiomycetes</taxon>
        <taxon>Helotiales</taxon>
        <taxon>Sclerotiniaceae</taxon>
        <taxon>Botrytis</taxon>
    </lineage>
</organism>
<evidence type="ECO:0000259" key="1">
    <source>
        <dbReference type="Pfam" id="PF17109"/>
    </source>
</evidence>
<dbReference type="EMBL" id="CP009813">
    <property type="protein sequence ID" value="ATZ53693.1"/>
    <property type="molecule type" value="Genomic_DNA"/>
</dbReference>
<dbReference type="Proteomes" id="UP000001798">
    <property type="component" value="Chromosome 9"/>
</dbReference>
<dbReference type="OrthoDB" id="3435367at2759"/>
<reference evidence="2 3" key="1">
    <citation type="journal article" date="2011" name="PLoS Genet.">
        <title>Genomic analysis of the necrotrophic fungal pathogens Sclerotinia sclerotiorum and Botrytis cinerea.</title>
        <authorList>
            <person name="Amselem J."/>
            <person name="Cuomo C.A."/>
            <person name="van Kan J.A."/>
            <person name="Viaud M."/>
            <person name="Benito E.P."/>
            <person name="Couloux A."/>
            <person name="Coutinho P.M."/>
            <person name="de Vries R.P."/>
            <person name="Dyer P.S."/>
            <person name="Fillinger S."/>
            <person name="Fournier E."/>
            <person name="Gout L."/>
            <person name="Hahn M."/>
            <person name="Kohn L."/>
            <person name="Lapalu N."/>
            <person name="Plummer K.M."/>
            <person name="Pradier J.M."/>
            <person name="Quevillon E."/>
            <person name="Sharon A."/>
            <person name="Simon A."/>
            <person name="ten Have A."/>
            <person name="Tudzynski B."/>
            <person name="Tudzynski P."/>
            <person name="Wincker P."/>
            <person name="Andrew M."/>
            <person name="Anthouard V."/>
            <person name="Beever R.E."/>
            <person name="Beffa R."/>
            <person name="Benoit I."/>
            <person name="Bouzid O."/>
            <person name="Brault B."/>
            <person name="Chen Z."/>
            <person name="Choquer M."/>
            <person name="Collemare J."/>
            <person name="Cotton P."/>
            <person name="Danchin E.G."/>
            <person name="Da Silva C."/>
            <person name="Gautier A."/>
            <person name="Giraud C."/>
            <person name="Giraud T."/>
            <person name="Gonzalez C."/>
            <person name="Grossetete S."/>
            <person name="Guldener U."/>
            <person name="Henrissat B."/>
            <person name="Howlett B.J."/>
            <person name="Kodira C."/>
            <person name="Kretschmer M."/>
            <person name="Lappartient A."/>
            <person name="Leroch M."/>
            <person name="Levis C."/>
            <person name="Mauceli E."/>
            <person name="Neuveglise C."/>
            <person name="Oeser B."/>
            <person name="Pearson M."/>
            <person name="Poulain J."/>
            <person name="Poussereau N."/>
            <person name="Quesneville H."/>
            <person name="Rascle C."/>
            <person name="Schumacher J."/>
            <person name="Segurens B."/>
            <person name="Sexton A."/>
            <person name="Silva E."/>
            <person name="Sirven C."/>
            <person name="Soanes D.M."/>
            <person name="Talbot N.J."/>
            <person name="Templeton M."/>
            <person name="Yandava C."/>
            <person name="Yarden O."/>
            <person name="Zeng Q."/>
            <person name="Rollins J.A."/>
            <person name="Lebrun M.H."/>
            <person name="Dickman M."/>
        </authorList>
    </citation>
    <scope>NUCLEOTIDE SEQUENCE [LARGE SCALE GENOMIC DNA]</scope>
    <source>
        <strain evidence="2 3">B05.10</strain>
    </source>
</reference>
<dbReference type="RefSeq" id="XP_024550976.1">
    <property type="nucleotide sequence ID" value="XM_024695183.1"/>
</dbReference>
<keyword evidence="3" id="KW-1185">Reference proteome</keyword>
<accession>A0A384JT24</accession>
<gene>
    <name evidence="2" type="ORF">BCIN_09g04860</name>
</gene>
<evidence type="ECO:0000313" key="3">
    <source>
        <dbReference type="Proteomes" id="UP000001798"/>
    </source>
</evidence>
<dbReference type="VEuPathDB" id="FungiDB:Bcin09g04860"/>
<proteinExistence type="predicted"/>
<dbReference type="KEGG" id="bfu:BCIN_09g04860"/>
<protein>
    <recommendedName>
        <fullName evidence="1">Fungal STAND N-terminal Goodbye domain-containing protein</fullName>
    </recommendedName>
</protein>
<dbReference type="Pfam" id="PF17109">
    <property type="entry name" value="Goodbye"/>
    <property type="match status" value="1"/>
</dbReference>
<dbReference type="InterPro" id="IPR031350">
    <property type="entry name" value="Goodbye_dom"/>
</dbReference>